<dbReference type="GO" id="GO:0005976">
    <property type="term" value="P:polysaccharide metabolic process"/>
    <property type="evidence" value="ECO:0007669"/>
    <property type="project" value="TreeGrafter"/>
</dbReference>
<feature type="active site" description="Charge relay system" evidence="1">
    <location>
        <position position="300"/>
    </location>
</feature>
<dbReference type="Gene3D" id="3.40.50.1820">
    <property type="entry name" value="alpha/beta hydrolase"/>
    <property type="match status" value="1"/>
</dbReference>
<evidence type="ECO:0000313" key="4">
    <source>
        <dbReference type="EMBL" id="RWZ52611.1"/>
    </source>
</evidence>
<protein>
    <submittedName>
        <fullName evidence="4">Acetylesterase</fullName>
    </submittedName>
</protein>
<dbReference type="InterPro" id="IPR029058">
    <property type="entry name" value="AB_hydrolase_fold"/>
</dbReference>
<dbReference type="PANTHER" id="PTHR40111:SF1">
    <property type="entry name" value="CEPHALOSPORIN-C DEACETYLASE"/>
    <property type="match status" value="1"/>
</dbReference>
<evidence type="ECO:0000259" key="3">
    <source>
        <dbReference type="Pfam" id="PF05448"/>
    </source>
</evidence>
<dbReference type="Proteomes" id="UP000288547">
    <property type="component" value="Unassembled WGS sequence"/>
</dbReference>
<feature type="active site" description="Charge relay system" evidence="1">
    <location>
        <position position="271"/>
    </location>
</feature>
<sequence length="320" mass="34270">MYTDLTGDALLAFTSSVREPHDFDAFWAETVERARAAAAPPRLERIDAGLATIDVFDVTFTGFDGQPIRAWLRTPAGAEGPLPAVVEFIGYGGGRGRPTENLFWASAGFAHLYMDTRGQGSTWSRGDTADPVGAGPHYPGFLTRGIESRESLYYVRLITDAVRAVDTALELDVVDPERLAVYGGSQGGALTIAAAALHHGVKAAAPNVPFLCDIERASGITDAYPYREIADYLAVHRDGIERALDVLAYVDGVNFAKRATAPARFSAALMDPICPPSTVTAARNAWAAPTELAIWRYNGHEGGGPVDAEEAAAFFRRILG</sequence>
<dbReference type="RefSeq" id="WP_128493453.1">
    <property type="nucleotide sequence ID" value="NZ_RZNB01000001.1"/>
</dbReference>
<accession>A0A444PXR7</accession>
<dbReference type="AlphaFoldDB" id="A0A444PXR7"/>
<reference evidence="4 5" key="1">
    <citation type="submission" date="2018-12" db="EMBL/GenBank/DDBJ databases">
        <authorList>
            <person name="Li F."/>
        </authorList>
    </citation>
    <scope>NUCLEOTIDE SEQUENCE [LARGE SCALE GENOMIC DNA]</scope>
    <source>
        <strain evidence="4 5">11W25H-1</strain>
    </source>
</reference>
<evidence type="ECO:0000256" key="2">
    <source>
        <dbReference type="PIRSR" id="PIRSR639069-2"/>
    </source>
</evidence>
<name>A0A444PXR7_9MICO</name>
<dbReference type="Pfam" id="PF05448">
    <property type="entry name" value="AXE1"/>
    <property type="match status" value="1"/>
</dbReference>
<feature type="active site" description="Nucleophile" evidence="1">
    <location>
        <position position="185"/>
    </location>
</feature>
<dbReference type="InterPro" id="IPR008391">
    <property type="entry name" value="AXE1_dom"/>
</dbReference>
<evidence type="ECO:0000313" key="5">
    <source>
        <dbReference type="Proteomes" id="UP000288547"/>
    </source>
</evidence>
<organism evidence="4 5">
    <name type="scientific">Labedella phragmitis</name>
    <dbReference type="NCBI Taxonomy" id="2498849"/>
    <lineage>
        <taxon>Bacteria</taxon>
        <taxon>Bacillati</taxon>
        <taxon>Actinomycetota</taxon>
        <taxon>Actinomycetes</taxon>
        <taxon>Micrococcales</taxon>
        <taxon>Microbacteriaceae</taxon>
        <taxon>Labedella</taxon>
    </lineage>
</organism>
<dbReference type="SUPFAM" id="SSF53474">
    <property type="entry name" value="alpha/beta-Hydrolases"/>
    <property type="match status" value="1"/>
</dbReference>
<proteinExistence type="predicted"/>
<comment type="caution">
    <text evidence="4">The sequence shown here is derived from an EMBL/GenBank/DDBJ whole genome shotgun (WGS) entry which is preliminary data.</text>
</comment>
<keyword evidence="5" id="KW-1185">Reference proteome</keyword>
<dbReference type="PANTHER" id="PTHR40111">
    <property type="entry name" value="CEPHALOSPORIN-C DEACETYLASE"/>
    <property type="match status" value="1"/>
</dbReference>
<dbReference type="EMBL" id="RZNB01000001">
    <property type="protein sequence ID" value="RWZ52611.1"/>
    <property type="molecule type" value="Genomic_DNA"/>
</dbReference>
<feature type="domain" description="Acetyl xylan esterase" evidence="3">
    <location>
        <begin position="3"/>
        <end position="315"/>
    </location>
</feature>
<evidence type="ECO:0000256" key="1">
    <source>
        <dbReference type="PIRSR" id="PIRSR639069-1"/>
    </source>
</evidence>
<dbReference type="GO" id="GO:0052689">
    <property type="term" value="F:carboxylic ester hydrolase activity"/>
    <property type="evidence" value="ECO:0007669"/>
    <property type="project" value="TreeGrafter"/>
</dbReference>
<feature type="binding site" evidence="2">
    <location>
        <position position="91"/>
    </location>
    <ligand>
        <name>substrate</name>
    </ligand>
</feature>
<dbReference type="OrthoDB" id="9770528at2"/>
<dbReference type="InterPro" id="IPR039069">
    <property type="entry name" value="CE7"/>
</dbReference>
<gene>
    <name evidence="4" type="ORF">ELQ90_01280</name>
</gene>